<feature type="transmembrane region" description="Helical" evidence="7">
    <location>
        <begin position="286"/>
        <end position="306"/>
    </location>
</feature>
<keyword evidence="3" id="KW-1003">Cell membrane</keyword>
<keyword evidence="4 7" id="KW-0812">Transmembrane</keyword>
<dbReference type="OrthoDB" id="5494559at2"/>
<evidence type="ECO:0000256" key="7">
    <source>
        <dbReference type="SAM" id="Phobius"/>
    </source>
</evidence>
<keyword evidence="2" id="KW-0813">Transport</keyword>
<evidence type="ECO:0000256" key="3">
    <source>
        <dbReference type="ARBA" id="ARBA00022475"/>
    </source>
</evidence>
<evidence type="ECO:0000256" key="2">
    <source>
        <dbReference type="ARBA" id="ARBA00022448"/>
    </source>
</evidence>
<gene>
    <name evidence="8" type="ORF">BJP25_24555</name>
</gene>
<proteinExistence type="predicted"/>
<feature type="transmembrane region" description="Helical" evidence="7">
    <location>
        <begin position="376"/>
        <end position="398"/>
    </location>
</feature>
<evidence type="ECO:0000313" key="8">
    <source>
        <dbReference type="EMBL" id="OLR91989.1"/>
    </source>
</evidence>
<feature type="transmembrane region" description="Helical" evidence="7">
    <location>
        <begin position="20"/>
        <end position="42"/>
    </location>
</feature>
<keyword evidence="6 7" id="KW-0472">Membrane</keyword>
<comment type="subcellular location">
    <subcellularLocation>
        <location evidence="1">Cell inner membrane</location>
        <topology evidence="1">Multi-pass membrane protein</topology>
    </subcellularLocation>
</comment>
<feature type="transmembrane region" description="Helical" evidence="7">
    <location>
        <begin position="179"/>
        <end position="199"/>
    </location>
</feature>
<sequence length="411" mass="41531">MGVMVDLRPLRASRAFRALWVGRSFSAFGSQLTLVAVMYQVWRDTGSTVWTGAVGLAQGLPMVFLGPFAGALVDRVDRRRFYLWTLVGQAACAVLLVVQAVLGAPIGVVLVIVAVQACFIAGGGPAARTFLPRLLPPEQLAAGLALQRITGQVAMLAGPAVGGVLIGFTGVVGCYALDAASFSAAFLGAFGLPAMLPGGEPARAGLGGVLDGLRFLVGHATVRGALVTDLAATVLSMPVSLFPLVNAERFGDDPRTLGLFLSAVAVGGVVASALSGTFTSLPRQGVVMLVGSLSWGVALLLFGLVANPWAGLALLVVAGAADTASVVSRNAIVQLNTPDELMGRVGAAELAVGFAGPEVGNMRAGLVASATSGTTALVSGGALCVAAVLAVAACTPGLRKHVHEPVHPAAR</sequence>
<dbReference type="Pfam" id="PF05977">
    <property type="entry name" value="MFS_3"/>
    <property type="match status" value="1"/>
</dbReference>
<feature type="transmembrane region" description="Helical" evidence="7">
    <location>
        <begin position="257"/>
        <end position="274"/>
    </location>
</feature>
<keyword evidence="5 7" id="KW-1133">Transmembrane helix</keyword>
<dbReference type="InterPro" id="IPR036259">
    <property type="entry name" value="MFS_trans_sf"/>
</dbReference>
<dbReference type="PANTHER" id="PTHR23513:SF9">
    <property type="entry name" value="ENTEROBACTIN EXPORTER ENTS"/>
    <property type="match status" value="1"/>
</dbReference>
<reference evidence="8 9" key="1">
    <citation type="submission" date="2016-10" db="EMBL/GenBank/DDBJ databases">
        <title>The Draft Genome Sequence of Actinokineospora bangkokensis 44EHWT reveals the biosynthetic pathway of antifungal compounds Thailandins with unusual extender unit butylmalonyl-CoA.</title>
        <authorList>
            <person name="Greule A."/>
            <person name="Intra B."/>
            <person name="Flemming S."/>
            <person name="Rommel M.G."/>
            <person name="Panbangred W."/>
            <person name="Bechthold A."/>
        </authorList>
    </citation>
    <scope>NUCLEOTIDE SEQUENCE [LARGE SCALE GENOMIC DNA]</scope>
    <source>
        <strain evidence="8 9">44EHW</strain>
    </source>
</reference>
<comment type="caution">
    <text evidence="8">The sequence shown here is derived from an EMBL/GenBank/DDBJ whole genome shotgun (WGS) entry which is preliminary data.</text>
</comment>
<evidence type="ECO:0000256" key="4">
    <source>
        <dbReference type="ARBA" id="ARBA00022692"/>
    </source>
</evidence>
<feature type="transmembrane region" description="Helical" evidence="7">
    <location>
        <begin position="48"/>
        <end position="69"/>
    </location>
</feature>
<dbReference type="Gene3D" id="1.20.1250.20">
    <property type="entry name" value="MFS general substrate transporter like domains"/>
    <property type="match status" value="1"/>
</dbReference>
<evidence type="ECO:0000256" key="5">
    <source>
        <dbReference type="ARBA" id="ARBA00022989"/>
    </source>
</evidence>
<dbReference type="STRING" id="1193682.BJP25_24555"/>
<dbReference type="AlphaFoldDB" id="A0A1Q9LJ34"/>
<protein>
    <submittedName>
        <fullName evidence="8">MFS transporter</fullName>
    </submittedName>
</protein>
<evidence type="ECO:0000313" key="9">
    <source>
        <dbReference type="Proteomes" id="UP000186040"/>
    </source>
</evidence>
<dbReference type="RefSeq" id="WP_075976398.1">
    <property type="nucleotide sequence ID" value="NZ_MKQR01000018.1"/>
</dbReference>
<dbReference type="CDD" id="cd06173">
    <property type="entry name" value="MFS_MefA_like"/>
    <property type="match status" value="1"/>
</dbReference>
<keyword evidence="9" id="KW-1185">Reference proteome</keyword>
<feature type="transmembrane region" description="Helical" evidence="7">
    <location>
        <begin position="152"/>
        <end position="173"/>
    </location>
</feature>
<dbReference type="SUPFAM" id="SSF103473">
    <property type="entry name" value="MFS general substrate transporter"/>
    <property type="match status" value="1"/>
</dbReference>
<name>A0A1Q9LJ34_9PSEU</name>
<evidence type="ECO:0000256" key="6">
    <source>
        <dbReference type="ARBA" id="ARBA00023136"/>
    </source>
</evidence>
<feature type="transmembrane region" description="Helical" evidence="7">
    <location>
        <begin position="220"/>
        <end position="245"/>
    </location>
</feature>
<dbReference type="InterPro" id="IPR010290">
    <property type="entry name" value="TM_effector"/>
</dbReference>
<dbReference type="Proteomes" id="UP000186040">
    <property type="component" value="Unassembled WGS sequence"/>
</dbReference>
<accession>A0A1Q9LJ34</accession>
<organism evidence="8 9">
    <name type="scientific">Actinokineospora bangkokensis</name>
    <dbReference type="NCBI Taxonomy" id="1193682"/>
    <lineage>
        <taxon>Bacteria</taxon>
        <taxon>Bacillati</taxon>
        <taxon>Actinomycetota</taxon>
        <taxon>Actinomycetes</taxon>
        <taxon>Pseudonocardiales</taxon>
        <taxon>Pseudonocardiaceae</taxon>
        <taxon>Actinokineospora</taxon>
    </lineage>
</organism>
<dbReference type="EMBL" id="MKQR01000018">
    <property type="protein sequence ID" value="OLR91989.1"/>
    <property type="molecule type" value="Genomic_DNA"/>
</dbReference>
<dbReference type="GO" id="GO:0005886">
    <property type="term" value="C:plasma membrane"/>
    <property type="evidence" value="ECO:0007669"/>
    <property type="project" value="UniProtKB-SubCell"/>
</dbReference>
<dbReference type="PANTHER" id="PTHR23513">
    <property type="entry name" value="INTEGRAL MEMBRANE EFFLUX PROTEIN-RELATED"/>
    <property type="match status" value="1"/>
</dbReference>
<evidence type="ECO:0000256" key="1">
    <source>
        <dbReference type="ARBA" id="ARBA00004429"/>
    </source>
</evidence>